<evidence type="ECO:0000313" key="3">
    <source>
        <dbReference type="Proteomes" id="UP000250235"/>
    </source>
</evidence>
<sequence>MSMPKAVYRGSIRTSNQLKPQSDLTRARHQRPAQVCFLTDSQRSLTEAAGSPNLEAQILTGKTIDWNLRSYSNLQLLRSSSASQSTTPNWYQSKELRKMNPAPPILLQITAEIDGNLTEKGVPLTNAKRRQAISRSEADLTNAHPDLIKSVILKPHRFTSELTNRTSPNSSDLSARDLDCGNCSSEVKVMQASQLFVEMAQLMVPPEVDRVSSYMPPRRRGRATRKIPSESEAQNDEDIQRSIPARRRARQVDDEVDVLAARVNEMELIMARFQRMNPQTFDGDESTAIRCKYTTIATDLIQHNLIKTIQLRHEKRRPWINTTPPICWFQVSPAVPPPVVVPAPF</sequence>
<evidence type="ECO:0000313" key="2">
    <source>
        <dbReference type="EMBL" id="KZV53436.1"/>
    </source>
</evidence>
<proteinExistence type="predicted"/>
<evidence type="ECO:0000256" key="1">
    <source>
        <dbReference type="SAM" id="MobiDB-lite"/>
    </source>
</evidence>
<feature type="region of interest" description="Disordered" evidence="1">
    <location>
        <begin position="211"/>
        <end position="247"/>
    </location>
</feature>
<reference evidence="2 3" key="1">
    <citation type="journal article" date="2015" name="Proc. Natl. Acad. Sci. U.S.A.">
        <title>The resurrection genome of Boea hygrometrica: A blueprint for survival of dehydration.</title>
        <authorList>
            <person name="Xiao L."/>
            <person name="Yang G."/>
            <person name="Zhang L."/>
            <person name="Yang X."/>
            <person name="Zhao S."/>
            <person name="Ji Z."/>
            <person name="Zhou Q."/>
            <person name="Hu M."/>
            <person name="Wang Y."/>
            <person name="Chen M."/>
            <person name="Xu Y."/>
            <person name="Jin H."/>
            <person name="Xiao X."/>
            <person name="Hu G."/>
            <person name="Bao F."/>
            <person name="Hu Y."/>
            <person name="Wan P."/>
            <person name="Li L."/>
            <person name="Deng X."/>
            <person name="Kuang T."/>
            <person name="Xiang C."/>
            <person name="Zhu J.K."/>
            <person name="Oliver M.J."/>
            <person name="He Y."/>
        </authorList>
    </citation>
    <scope>NUCLEOTIDE SEQUENCE [LARGE SCALE GENOMIC DNA]</scope>
    <source>
        <strain evidence="3">cv. XS01</strain>
    </source>
</reference>
<dbReference type="EMBL" id="KQ990500">
    <property type="protein sequence ID" value="KZV53436.1"/>
    <property type="molecule type" value="Genomic_DNA"/>
</dbReference>
<name>A0A2Z7D8M2_9LAMI</name>
<dbReference type="Proteomes" id="UP000250235">
    <property type="component" value="Unassembled WGS sequence"/>
</dbReference>
<keyword evidence="3" id="KW-1185">Reference proteome</keyword>
<protein>
    <submittedName>
        <fullName evidence="2">Uncharacterized protein</fullName>
    </submittedName>
</protein>
<accession>A0A2Z7D8M2</accession>
<gene>
    <name evidence="2" type="ORF">F511_06983</name>
</gene>
<dbReference type="OrthoDB" id="1731207at2759"/>
<organism evidence="2 3">
    <name type="scientific">Dorcoceras hygrometricum</name>
    <dbReference type="NCBI Taxonomy" id="472368"/>
    <lineage>
        <taxon>Eukaryota</taxon>
        <taxon>Viridiplantae</taxon>
        <taxon>Streptophyta</taxon>
        <taxon>Embryophyta</taxon>
        <taxon>Tracheophyta</taxon>
        <taxon>Spermatophyta</taxon>
        <taxon>Magnoliopsida</taxon>
        <taxon>eudicotyledons</taxon>
        <taxon>Gunneridae</taxon>
        <taxon>Pentapetalae</taxon>
        <taxon>asterids</taxon>
        <taxon>lamiids</taxon>
        <taxon>Lamiales</taxon>
        <taxon>Gesneriaceae</taxon>
        <taxon>Didymocarpoideae</taxon>
        <taxon>Trichosporeae</taxon>
        <taxon>Loxocarpinae</taxon>
        <taxon>Dorcoceras</taxon>
    </lineage>
</organism>
<dbReference type="AlphaFoldDB" id="A0A2Z7D8M2"/>